<keyword evidence="2" id="KW-1185">Reference proteome</keyword>
<gene>
    <name evidence="1" type="ORF">HMPREF9098_0304</name>
</gene>
<sequence length="47" mass="5455">MKQMAKIGIVYHLKIPLSGLIRPILEHLVPSIKNKSFGRRHCYRPTL</sequence>
<dbReference type="Proteomes" id="UP000004088">
    <property type="component" value="Unassembled WGS sequence"/>
</dbReference>
<comment type="caution">
    <text evidence="1">The sequence shown here is derived from an EMBL/GenBank/DDBJ whole genome shotgun (WGS) entry which is preliminary data.</text>
</comment>
<proteinExistence type="predicted"/>
<name>F0EWS4_9NEIS</name>
<accession>F0EWS4</accession>
<dbReference type="EMBL" id="AEWV01000006">
    <property type="protein sequence ID" value="EGC18155.1"/>
    <property type="molecule type" value="Genomic_DNA"/>
</dbReference>
<dbReference type="AlphaFoldDB" id="F0EWS4"/>
<reference evidence="1 2" key="1">
    <citation type="submission" date="2011-01" db="EMBL/GenBank/DDBJ databases">
        <authorList>
            <person name="Muzny D."/>
            <person name="Qin X."/>
            <person name="Deng J."/>
            <person name="Jiang H."/>
            <person name="Liu Y."/>
            <person name="Qu J."/>
            <person name="Song X.-Z."/>
            <person name="Zhang L."/>
            <person name="Thornton R."/>
            <person name="Coyle M."/>
            <person name="Francisco L."/>
            <person name="Jackson L."/>
            <person name="Javaid M."/>
            <person name="Korchina V."/>
            <person name="Kovar C."/>
            <person name="Mata R."/>
            <person name="Mathew T."/>
            <person name="Ngo R."/>
            <person name="Nguyen L."/>
            <person name="Nguyen N."/>
            <person name="Okwuonu G."/>
            <person name="Ongeri F."/>
            <person name="Pham C."/>
            <person name="Simmons D."/>
            <person name="Wilczek-Boney K."/>
            <person name="Hale W."/>
            <person name="Jakkamsetti A."/>
            <person name="Pham P."/>
            <person name="Ruth R."/>
            <person name="San Lucas F."/>
            <person name="Warren J."/>
            <person name="Zhang J."/>
            <person name="Zhao Z."/>
            <person name="Zhou C."/>
            <person name="Zhu D."/>
            <person name="Lee S."/>
            <person name="Bess C."/>
            <person name="Blankenburg K."/>
            <person name="Forbes L."/>
            <person name="Fu Q."/>
            <person name="Gubbala S."/>
            <person name="Hirani K."/>
            <person name="Jayaseelan J.C."/>
            <person name="Lara F."/>
            <person name="Munidasa M."/>
            <person name="Palculict T."/>
            <person name="Patil S."/>
            <person name="Pu L.-L."/>
            <person name="Saada N."/>
            <person name="Tang L."/>
            <person name="Weissenberger G."/>
            <person name="Zhu Y."/>
            <person name="Hemphill L."/>
            <person name="Shang Y."/>
            <person name="Youmans B."/>
            <person name="Ayvaz T."/>
            <person name="Ross M."/>
            <person name="Santibanez J."/>
            <person name="Aqrawi P."/>
            <person name="Gross S."/>
            <person name="Joshi V."/>
            <person name="Fowler G."/>
            <person name="Nazareth L."/>
            <person name="Reid J."/>
            <person name="Worley K."/>
            <person name="Petrosino J."/>
            <person name="Highlander S."/>
            <person name="Gibbs R."/>
        </authorList>
    </citation>
    <scope>NUCLEOTIDE SEQUENCE [LARGE SCALE GENOMIC DNA]</scope>
    <source>
        <strain evidence="1 2">ATCC 33394</strain>
    </source>
</reference>
<evidence type="ECO:0000313" key="1">
    <source>
        <dbReference type="EMBL" id="EGC18155.1"/>
    </source>
</evidence>
<dbReference type="HOGENOM" id="CLU_3169083_0_0_4"/>
<evidence type="ECO:0000313" key="2">
    <source>
        <dbReference type="Proteomes" id="UP000004088"/>
    </source>
</evidence>
<protein>
    <submittedName>
        <fullName evidence="1">Uncharacterized protein</fullName>
    </submittedName>
</protein>
<organism evidence="1 2">
    <name type="scientific">Kingella denitrificans ATCC 33394</name>
    <dbReference type="NCBI Taxonomy" id="888741"/>
    <lineage>
        <taxon>Bacteria</taxon>
        <taxon>Pseudomonadati</taxon>
        <taxon>Pseudomonadota</taxon>
        <taxon>Betaproteobacteria</taxon>
        <taxon>Neisseriales</taxon>
        <taxon>Neisseriaceae</taxon>
        <taxon>Kingella</taxon>
    </lineage>
</organism>